<accession>B7KJI6</accession>
<dbReference type="InterPro" id="IPR008949">
    <property type="entry name" value="Isoprenoid_synthase_dom_sf"/>
</dbReference>
<dbReference type="AlphaFoldDB" id="B7KJI6"/>
<dbReference type="OrthoDB" id="581659at2"/>
<dbReference type="KEGG" id="cyc:PCC7424_5315"/>
<name>B7KJI6_GLOC7</name>
<dbReference type="EMBL" id="CP001291">
    <property type="protein sequence ID" value="ACK73663.1"/>
    <property type="molecule type" value="Genomic_DNA"/>
</dbReference>
<gene>
    <name evidence="1" type="ordered locus">PCC7424_5315</name>
</gene>
<reference evidence="2" key="1">
    <citation type="journal article" date="2011" name="MBio">
        <title>Novel metabolic attributes of the genus Cyanothece, comprising a group of unicellular nitrogen-fixing Cyanobacteria.</title>
        <authorList>
            <person name="Bandyopadhyay A."/>
            <person name="Elvitigala T."/>
            <person name="Welsh E."/>
            <person name="Stockel J."/>
            <person name="Liberton M."/>
            <person name="Min H."/>
            <person name="Sherman L.A."/>
            <person name="Pakrasi H.B."/>
        </authorList>
    </citation>
    <scope>NUCLEOTIDE SEQUENCE [LARGE SCALE GENOMIC DNA]</scope>
    <source>
        <strain evidence="2">PCC 7424</strain>
    </source>
</reference>
<dbReference type="HOGENOM" id="CLU_1146635_0_0_3"/>
<organism evidence="1 2">
    <name type="scientific">Gloeothece citriformis (strain PCC 7424)</name>
    <name type="common">Cyanothece sp. (strain PCC 7424)</name>
    <dbReference type="NCBI Taxonomy" id="65393"/>
    <lineage>
        <taxon>Bacteria</taxon>
        <taxon>Bacillati</taxon>
        <taxon>Cyanobacteriota</taxon>
        <taxon>Cyanophyceae</taxon>
        <taxon>Oscillatoriophycideae</taxon>
        <taxon>Chroococcales</taxon>
        <taxon>Aphanothecaceae</taxon>
        <taxon>Gloeothece</taxon>
        <taxon>Gloeothece citriformis</taxon>
    </lineage>
</organism>
<dbReference type="SUPFAM" id="SSF48576">
    <property type="entry name" value="Terpenoid synthases"/>
    <property type="match status" value="1"/>
</dbReference>
<dbReference type="Gene3D" id="1.10.600.10">
    <property type="entry name" value="Farnesyl Diphosphate Synthase"/>
    <property type="match status" value="1"/>
</dbReference>
<keyword evidence="2" id="KW-1185">Reference proteome</keyword>
<evidence type="ECO:0000313" key="2">
    <source>
        <dbReference type="Proteomes" id="UP000002384"/>
    </source>
</evidence>
<dbReference type="Proteomes" id="UP000002384">
    <property type="component" value="Chromosome"/>
</dbReference>
<protein>
    <submittedName>
        <fullName evidence="1">Uncharacterized protein</fullName>
    </submittedName>
</protein>
<proteinExistence type="predicted"/>
<dbReference type="Pfam" id="PF19086">
    <property type="entry name" value="Terpene_syn_C_2"/>
    <property type="match status" value="1"/>
</dbReference>
<dbReference type="eggNOG" id="ENOG50342CV">
    <property type="taxonomic scope" value="Bacteria"/>
</dbReference>
<sequence>MLKKLQVAHYINDYQQLLKQFNFSVSSKQLKVLFPLVTLIFEVDDLYDLKEASFSRSKVEDLREKMSLLLSESSLFTQPAIERFFEAMEAESHKNNRISLTEYLQISRYSIGAELLSNYMAYLLKISPEVWFSKEITHFREEIYTLIRLANDYLDDKGDQLRRENETEQIKARQFFSNLLFFKVYFYWHYALHKCHYYYYIIRTNLNRICHKENLYSRAIISAESILIWAYKVYVIDQNSIHEF</sequence>
<evidence type="ECO:0000313" key="1">
    <source>
        <dbReference type="EMBL" id="ACK73663.1"/>
    </source>
</evidence>
<dbReference type="RefSeq" id="WP_015957239.1">
    <property type="nucleotide sequence ID" value="NC_011729.1"/>
</dbReference>